<dbReference type="PROSITE" id="PS00299">
    <property type="entry name" value="UBIQUITIN_1"/>
    <property type="match status" value="1"/>
</dbReference>
<protein>
    <submittedName>
        <fullName evidence="5">Uncharacterized protein</fullName>
    </submittedName>
</protein>
<dbReference type="Gene3D" id="3.40.50.410">
    <property type="entry name" value="von Willebrand factor, type A domain"/>
    <property type="match status" value="1"/>
</dbReference>
<sequence length="956" mass="109916">MEFLDTFTFPTEKYNKFLLNYESKDQIPLYHLNSDVKVHNNMAEIKYEQFYFNHSEEPIEAEYCFPAHCQAVFGGLEVRIKDKIINSRIEIRETAKVKYEDAVAQGKTAVISHPSRKDRDIIRMNIGGIPPKSQIVLTCTFYQLLEVDDLSWSLHIPSKIVPRYMGNFFNYIKTGHQLQGSEPADKPKVDYQQHLEDVEEAFRAYYQEQDFTWSLSMEVDSSSPVERIISTTHEIECEFLDDKQSSVKIYLKNLGEDSVFEEDFKLLFRNEEINKPMVLLQKLKNEYALMVSFLADLSPEAEVQQRKMALQNLPDMDSSVRYEQNLDSNLIPGEFYFVLDRSYSMTGDPMATAKEALKLFIRSIPPGSIFNVVSFGSSYELLFEGVATYDQTNLEYAIDHICEFEADLGGTEIFDPLHFIFADEEQREDFDKHVYLITDGQVFNPEDVVNLIKSNNKKFTVHTFGIGSGVSTNLITECAKAGRGKHYFVNDKAEGLQRKVIDALCKAFEPSMAFDNQFLYVNGKRFLQIPEFDEMPNKLYHGDYFTYYTLVNECNSDWLEGNLDFQFTRSDNKEQGHVEVDLVENLKILEGDSIFKIIAKKHIEDLCRMGQRDHAIKNSVKYQVPCDYTSFFAAERFVNKFNQTIYKKVESQFANQKISIEVKTLTGKSLELEVLSSDTIEDLKKMIMDSEGIPLDQQRLIFAGKQLEDGITLSEYYITAGSVIHLVLRLRGGGGLNLRNTVTGFQTTIEVNFDTSKLYDIKMRIARNLGLRDKKIKLFYENKPLEKDDNTTLRTAEIKEGSVLEYSYPNYKDFIDIQNSEGFWTESVMELVTFTVEDLKPLITDPIKNKFEKEEDQLQIMYTWIGVKGLKEKYPLKEDEWKLIAKKGTDYLSKHGFKYEDMKFDTLSFSDVAPVAEEPKETPAEATDANANDGGDQENADGAGETTEQPAQTNES</sequence>
<evidence type="ECO:0000313" key="5">
    <source>
        <dbReference type="EMBL" id="CAI2382472.1"/>
    </source>
</evidence>
<dbReference type="PANTHER" id="PTHR45737">
    <property type="entry name" value="VON WILLEBRAND FACTOR A DOMAIN-CONTAINING PROTEIN 5A"/>
    <property type="match status" value="1"/>
</dbReference>
<accession>A0AAD1Y420</accession>
<proteinExistence type="predicted"/>
<name>A0AAD1Y420_EUPCR</name>
<keyword evidence="6" id="KW-1185">Reference proteome</keyword>
<dbReference type="Pfam" id="PF08487">
    <property type="entry name" value="VIT"/>
    <property type="match status" value="1"/>
</dbReference>
<dbReference type="InterPro" id="IPR013694">
    <property type="entry name" value="VIT"/>
</dbReference>
<dbReference type="Pfam" id="PF00240">
    <property type="entry name" value="ubiquitin"/>
    <property type="match status" value="2"/>
</dbReference>
<feature type="domain" description="VWFA" evidence="3">
    <location>
        <begin position="334"/>
        <end position="504"/>
    </location>
</feature>
<dbReference type="Pfam" id="PF13768">
    <property type="entry name" value="VWA_3"/>
    <property type="match status" value="1"/>
</dbReference>
<evidence type="ECO:0000313" key="6">
    <source>
        <dbReference type="Proteomes" id="UP001295684"/>
    </source>
</evidence>
<dbReference type="InterPro" id="IPR002035">
    <property type="entry name" value="VWF_A"/>
</dbReference>
<dbReference type="SUPFAM" id="SSF53300">
    <property type="entry name" value="vWA-like"/>
    <property type="match status" value="1"/>
</dbReference>
<feature type="region of interest" description="Disordered" evidence="1">
    <location>
        <begin position="914"/>
        <end position="956"/>
    </location>
</feature>
<dbReference type="AlphaFoldDB" id="A0AAD1Y420"/>
<dbReference type="Proteomes" id="UP001295684">
    <property type="component" value="Unassembled WGS sequence"/>
</dbReference>
<evidence type="ECO:0000256" key="1">
    <source>
        <dbReference type="SAM" id="MobiDB-lite"/>
    </source>
</evidence>
<dbReference type="EMBL" id="CAMPGE010024649">
    <property type="protein sequence ID" value="CAI2382472.1"/>
    <property type="molecule type" value="Genomic_DNA"/>
</dbReference>
<dbReference type="PROSITE" id="PS50053">
    <property type="entry name" value="UBIQUITIN_2"/>
    <property type="match status" value="1"/>
</dbReference>
<dbReference type="FunFam" id="3.10.20.90:FF:000160">
    <property type="entry name" value="Polyubiquitin-C"/>
    <property type="match status" value="1"/>
</dbReference>
<feature type="compositionally biased region" description="Polar residues" evidence="1">
    <location>
        <begin position="946"/>
        <end position="956"/>
    </location>
</feature>
<dbReference type="PROSITE" id="PS51468">
    <property type="entry name" value="VIT"/>
    <property type="match status" value="1"/>
</dbReference>
<dbReference type="SMART" id="SM00609">
    <property type="entry name" value="VIT"/>
    <property type="match status" value="1"/>
</dbReference>
<dbReference type="PRINTS" id="PR00348">
    <property type="entry name" value="UBIQUITIN"/>
</dbReference>
<dbReference type="InterPro" id="IPR029071">
    <property type="entry name" value="Ubiquitin-like_domsf"/>
</dbReference>
<dbReference type="SMART" id="SM00213">
    <property type="entry name" value="UBQ"/>
    <property type="match status" value="1"/>
</dbReference>
<feature type="domain" description="Ubiquitin-like" evidence="2">
    <location>
        <begin position="658"/>
        <end position="733"/>
    </location>
</feature>
<gene>
    <name evidence="5" type="ORF">ECRASSUSDP1_LOCUS23945</name>
</gene>
<dbReference type="PROSITE" id="PS50234">
    <property type="entry name" value="VWFA"/>
    <property type="match status" value="1"/>
</dbReference>
<feature type="domain" description="VIT" evidence="4">
    <location>
        <begin position="13"/>
        <end position="143"/>
    </location>
</feature>
<dbReference type="InterPro" id="IPR036465">
    <property type="entry name" value="vWFA_dom_sf"/>
</dbReference>
<organism evidence="5 6">
    <name type="scientific">Euplotes crassus</name>
    <dbReference type="NCBI Taxonomy" id="5936"/>
    <lineage>
        <taxon>Eukaryota</taxon>
        <taxon>Sar</taxon>
        <taxon>Alveolata</taxon>
        <taxon>Ciliophora</taxon>
        <taxon>Intramacronucleata</taxon>
        <taxon>Spirotrichea</taxon>
        <taxon>Hypotrichia</taxon>
        <taxon>Euplotida</taxon>
        <taxon>Euplotidae</taxon>
        <taxon>Moneuplotes</taxon>
    </lineage>
</organism>
<evidence type="ECO:0000259" key="4">
    <source>
        <dbReference type="PROSITE" id="PS51468"/>
    </source>
</evidence>
<dbReference type="Gene3D" id="3.10.20.90">
    <property type="entry name" value="Phosphatidylinositol 3-kinase Catalytic Subunit, Chain A, domain 1"/>
    <property type="match status" value="2"/>
</dbReference>
<dbReference type="InterPro" id="IPR000626">
    <property type="entry name" value="Ubiquitin-like_dom"/>
</dbReference>
<dbReference type="InterPro" id="IPR019954">
    <property type="entry name" value="Ubiquitin_CS"/>
</dbReference>
<evidence type="ECO:0000259" key="3">
    <source>
        <dbReference type="PROSITE" id="PS50234"/>
    </source>
</evidence>
<dbReference type="InterPro" id="IPR019956">
    <property type="entry name" value="Ubiquitin_dom"/>
</dbReference>
<dbReference type="PANTHER" id="PTHR45737:SF6">
    <property type="entry name" value="VON WILLEBRAND FACTOR A DOMAIN-CONTAINING PROTEIN 5A"/>
    <property type="match status" value="1"/>
</dbReference>
<dbReference type="SMART" id="SM00327">
    <property type="entry name" value="VWA"/>
    <property type="match status" value="1"/>
</dbReference>
<comment type="caution">
    <text evidence="5">The sequence shown here is derived from an EMBL/GenBank/DDBJ whole genome shotgun (WGS) entry which is preliminary data.</text>
</comment>
<evidence type="ECO:0000259" key="2">
    <source>
        <dbReference type="PROSITE" id="PS50053"/>
    </source>
</evidence>
<dbReference type="SUPFAM" id="SSF54236">
    <property type="entry name" value="Ubiquitin-like"/>
    <property type="match status" value="2"/>
</dbReference>
<reference evidence="5" key="1">
    <citation type="submission" date="2023-07" db="EMBL/GenBank/DDBJ databases">
        <authorList>
            <consortium name="AG Swart"/>
            <person name="Singh M."/>
            <person name="Singh A."/>
            <person name="Seah K."/>
            <person name="Emmerich C."/>
        </authorList>
    </citation>
    <scope>NUCLEOTIDE SEQUENCE</scope>
    <source>
        <strain evidence="5">DP1</strain>
    </source>
</reference>